<dbReference type="Pfam" id="PF02558">
    <property type="entry name" value="ApbA"/>
    <property type="match status" value="1"/>
</dbReference>
<comment type="caution">
    <text evidence="7">The sequence shown here is derived from an EMBL/GenBank/DDBJ whole genome shotgun (WGS) entry which is preliminary data.</text>
</comment>
<comment type="similarity">
    <text evidence="1 4">Belongs to the ketopantoate reductase family.</text>
</comment>
<dbReference type="InterPro" id="IPR003710">
    <property type="entry name" value="ApbA"/>
</dbReference>
<dbReference type="InterPro" id="IPR008927">
    <property type="entry name" value="6-PGluconate_DH-like_C_sf"/>
</dbReference>
<dbReference type="InterPro" id="IPR013328">
    <property type="entry name" value="6PGD_dom2"/>
</dbReference>
<evidence type="ECO:0000313" key="7">
    <source>
        <dbReference type="EMBL" id="MBD1320163.1"/>
    </source>
</evidence>
<comment type="function">
    <text evidence="4">Catalyzes the NADPH-dependent reduction of ketopantoate into pantoic acid.</text>
</comment>
<dbReference type="InterPro" id="IPR013752">
    <property type="entry name" value="KPA_reductase"/>
</dbReference>
<dbReference type="InterPro" id="IPR036291">
    <property type="entry name" value="NAD(P)-bd_dom_sf"/>
</dbReference>
<keyword evidence="4" id="KW-0566">Pantothenate biosynthesis</keyword>
<gene>
    <name evidence="7" type="ORF">IDF66_11235</name>
</gene>
<dbReference type="Gene3D" id="1.10.1040.10">
    <property type="entry name" value="N-(1-d-carboxylethyl)-l-norvaline Dehydrogenase, domain 2"/>
    <property type="match status" value="1"/>
</dbReference>
<dbReference type="SUPFAM" id="SSF48179">
    <property type="entry name" value="6-phosphogluconate dehydrogenase C-terminal domain-like"/>
    <property type="match status" value="1"/>
</dbReference>
<dbReference type="SUPFAM" id="SSF51735">
    <property type="entry name" value="NAD(P)-binding Rossmann-fold domains"/>
    <property type="match status" value="1"/>
</dbReference>
<dbReference type="Gene3D" id="3.40.50.720">
    <property type="entry name" value="NAD(P)-binding Rossmann-like Domain"/>
    <property type="match status" value="1"/>
</dbReference>
<evidence type="ECO:0000256" key="4">
    <source>
        <dbReference type="RuleBase" id="RU362068"/>
    </source>
</evidence>
<comment type="catalytic activity">
    <reaction evidence="4">
        <text>(R)-pantoate + NADP(+) = 2-dehydropantoate + NADPH + H(+)</text>
        <dbReference type="Rhea" id="RHEA:16233"/>
        <dbReference type="ChEBI" id="CHEBI:11561"/>
        <dbReference type="ChEBI" id="CHEBI:15378"/>
        <dbReference type="ChEBI" id="CHEBI:15980"/>
        <dbReference type="ChEBI" id="CHEBI:57783"/>
        <dbReference type="ChEBI" id="CHEBI:58349"/>
        <dbReference type="EC" id="1.1.1.169"/>
    </reaction>
</comment>
<evidence type="ECO:0000256" key="1">
    <source>
        <dbReference type="ARBA" id="ARBA00007870"/>
    </source>
</evidence>
<organism evidence="7 8">
    <name type="scientific">Gordonia hankookensis</name>
    <dbReference type="NCBI Taxonomy" id="589403"/>
    <lineage>
        <taxon>Bacteria</taxon>
        <taxon>Bacillati</taxon>
        <taxon>Actinomycetota</taxon>
        <taxon>Actinomycetes</taxon>
        <taxon>Mycobacteriales</taxon>
        <taxon>Gordoniaceae</taxon>
        <taxon>Gordonia</taxon>
    </lineage>
</organism>
<proteinExistence type="inferred from homology"/>
<evidence type="ECO:0000256" key="2">
    <source>
        <dbReference type="ARBA" id="ARBA00022857"/>
    </source>
</evidence>
<accession>A0ABR7WBM4</accession>
<evidence type="ECO:0000259" key="6">
    <source>
        <dbReference type="Pfam" id="PF08546"/>
    </source>
</evidence>
<dbReference type="InterPro" id="IPR013332">
    <property type="entry name" value="KPR_N"/>
</dbReference>
<dbReference type="EMBL" id="JACWMS010000002">
    <property type="protein sequence ID" value="MBD1320163.1"/>
    <property type="molecule type" value="Genomic_DNA"/>
</dbReference>
<keyword evidence="8" id="KW-1185">Reference proteome</keyword>
<dbReference type="GO" id="GO:0008677">
    <property type="term" value="F:2-dehydropantoate 2-reductase activity"/>
    <property type="evidence" value="ECO:0007669"/>
    <property type="project" value="UniProtKB-EC"/>
</dbReference>
<feature type="domain" description="Ketopantoate reductase C-terminal" evidence="6">
    <location>
        <begin position="168"/>
        <end position="292"/>
    </location>
</feature>
<dbReference type="InterPro" id="IPR051402">
    <property type="entry name" value="KPR-Related"/>
</dbReference>
<dbReference type="NCBIfam" id="TIGR00745">
    <property type="entry name" value="apbA_panE"/>
    <property type="match status" value="1"/>
</dbReference>
<feature type="domain" description="Ketopantoate reductase N-terminal" evidence="5">
    <location>
        <begin position="1"/>
        <end position="142"/>
    </location>
</feature>
<keyword evidence="2 4" id="KW-0521">NADP</keyword>
<dbReference type="Pfam" id="PF08546">
    <property type="entry name" value="ApbA_C"/>
    <property type="match status" value="1"/>
</dbReference>
<dbReference type="EC" id="1.1.1.169" evidence="4"/>
<evidence type="ECO:0000313" key="8">
    <source>
        <dbReference type="Proteomes" id="UP000602395"/>
    </source>
</evidence>
<dbReference type="PANTHER" id="PTHR21708:SF26">
    <property type="entry name" value="2-DEHYDROPANTOATE 2-REDUCTASE"/>
    <property type="match status" value="1"/>
</dbReference>
<dbReference type="Proteomes" id="UP000602395">
    <property type="component" value="Unassembled WGS sequence"/>
</dbReference>
<protein>
    <recommendedName>
        <fullName evidence="4">2-dehydropantoate 2-reductase</fullName>
        <ecNumber evidence="4">1.1.1.169</ecNumber>
    </recommendedName>
    <alternativeName>
        <fullName evidence="4">Ketopantoate reductase</fullName>
    </alternativeName>
</protein>
<evidence type="ECO:0000259" key="5">
    <source>
        <dbReference type="Pfam" id="PF02558"/>
    </source>
</evidence>
<keyword evidence="3 4" id="KW-0560">Oxidoreductase</keyword>
<name>A0ABR7WBM4_9ACTN</name>
<sequence>MGSVYAARLAAAGHDIHMLDRSAEHMDAIARSGLSVSGPDGEYTVRVRSASTTLDVGPVDMVVLAVKAADVGTAARTVAGSLGPHTVVVTIQNGLGSADEVADVVGADRLAVGIASGFGASRPAPGRVHHNAMKAVRLGAYAGLPPELLDPVVDAWRAAGFATESVPDIVAMQWEKLICNVAYSAPCALTGLTVGEVMTHPECGPVSRSAAREAWEVARALGIAITVDDPVAHVQDFGAAMPAAKPSALLDVESGRVSEIGVINGAVPVQAARVGLEAPVNETLTRLVRTRELAIPPRSRE</sequence>
<comment type="pathway">
    <text evidence="4">Cofactor biosynthesis; (R)-pantothenate biosynthesis; (R)-pantoate from 3-methyl-2-oxobutanoate: step 2/2.</text>
</comment>
<reference evidence="7 8" key="1">
    <citation type="submission" date="2020-09" db="EMBL/GenBank/DDBJ databases">
        <title>Novel species in genus Gordonia.</title>
        <authorList>
            <person name="Zhang G."/>
        </authorList>
    </citation>
    <scope>NUCLEOTIDE SEQUENCE [LARGE SCALE GENOMIC DNA]</scope>
    <source>
        <strain evidence="7 8">ON-33</strain>
    </source>
</reference>
<evidence type="ECO:0000256" key="3">
    <source>
        <dbReference type="ARBA" id="ARBA00023002"/>
    </source>
</evidence>
<dbReference type="PANTHER" id="PTHR21708">
    <property type="entry name" value="PROBABLE 2-DEHYDROPANTOATE 2-REDUCTASE"/>
    <property type="match status" value="1"/>
</dbReference>